<dbReference type="GO" id="GO:0003755">
    <property type="term" value="F:peptidyl-prolyl cis-trans isomerase activity"/>
    <property type="evidence" value="ECO:0007669"/>
    <property type="project" value="UniProtKB-EC"/>
</dbReference>
<feature type="chain" id="PRO_5047224014" description="peptidylprolyl isomerase" evidence="4">
    <location>
        <begin position="37"/>
        <end position="243"/>
    </location>
</feature>
<dbReference type="Pfam" id="PF00160">
    <property type="entry name" value="Pro_isomerase"/>
    <property type="match status" value="1"/>
</dbReference>
<dbReference type="InterPro" id="IPR044665">
    <property type="entry name" value="E_coli_cyclophilin_A-like"/>
</dbReference>
<dbReference type="Proteomes" id="UP001589858">
    <property type="component" value="Unassembled WGS sequence"/>
</dbReference>
<dbReference type="InterPro" id="IPR029000">
    <property type="entry name" value="Cyclophilin-like_dom_sf"/>
</dbReference>
<proteinExistence type="predicted"/>
<accession>A0ABV6SE78</accession>
<protein>
    <recommendedName>
        <fullName evidence="1">peptidylprolyl isomerase</fullName>
        <ecNumber evidence="1">5.2.1.8</ecNumber>
    </recommendedName>
</protein>
<dbReference type="RefSeq" id="WP_267220829.1">
    <property type="nucleotide sequence ID" value="NZ_JAPCWC010000008.1"/>
</dbReference>
<evidence type="ECO:0000256" key="4">
    <source>
        <dbReference type="SAM" id="SignalP"/>
    </source>
</evidence>
<dbReference type="SUPFAM" id="SSF50891">
    <property type="entry name" value="Cyclophilin-like"/>
    <property type="match status" value="1"/>
</dbReference>
<dbReference type="EC" id="5.2.1.8" evidence="1"/>
<comment type="caution">
    <text evidence="6">The sequence shown here is derived from an EMBL/GenBank/DDBJ whole genome shotgun (WGS) entry which is preliminary data.</text>
</comment>
<keyword evidence="7" id="KW-1185">Reference proteome</keyword>
<evidence type="ECO:0000313" key="7">
    <source>
        <dbReference type="Proteomes" id="UP001589858"/>
    </source>
</evidence>
<organism evidence="6 7">
    <name type="scientific">Novosphingobium clariflavum</name>
    <dbReference type="NCBI Taxonomy" id="2029884"/>
    <lineage>
        <taxon>Bacteria</taxon>
        <taxon>Pseudomonadati</taxon>
        <taxon>Pseudomonadota</taxon>
        <taxon>Alphaproteobacteria</taxon>
        <taxon>Sphingomonadales</taxon>
        <taxon>Sphingomonadaceae</taxon>
        <taxon>Novosphingobium</taxon>
    </lineage>
</organism>
<keyword evidence="2" id="KW-0697">Rotamase</keyword>
<gene>
    <name evidence="6" type="ORF">ACFFF8_23455</name>
</gene>
<dbReference type="PANTHER" id="PTHR43246">
    <property type="entry name" value="PEPTIDYL-PROLYL CIS-TRANS ISOMERASE CYP38, CHLOROPLASTIC"/>
    <property type="match status" value="1"/>
</dbReference>
<keyword evidence="3 6" id="KW-0413">Isomerase</keyword>
<feature type="domain" description="PPIase cyclophilin-type" evidence="5">
    <location>
        <begin position="74"/>
        <end position="237"/>
    </location>
</feature>
<dbReference type="EMBL" id="JBHLTM010000086">
    <property type="protein sequence ID" value="MFC0687551.1"/>
    <property type="molecule type" value="Genomic_DNA"/>
</dbReference>
<evidence type="ECO:0000256" key="3">
    <source>
        <dbReference type="ARBA" id="ARBA00023235"/>
    </source>
</evidence>
<evidence type="ECO:0000313" key="6">
    <source>
        <dbReference type="EMBL" id="MFC0687551.1"/>
    </source>
</evidence>
<evidence type="ECO:0000256" key="1">
    <source>
        <dbReference type="ARBA" id="ARBA00013194"/>
    </source>
</evidence>
<dbReference type="PROSITE" id="PS50072">
    <property type="entry name" value="CSA_PPIASE_2"/>
    <property type="match status" value="1"/>
</dbReference>
<evidence type="ECO:0000259" key="5">
    <source>
        <dbReference type="PROSITE" id="PS50072"/>
    </source>
</evidence>
<name>A0ABV6SE78_9SPHN</name>
<dbReference type="Gene3D" id="2.40.100.10">
    <property type="entry name" value="Cyclophilin-like"/>
    <property type="match status" value="1"/>
</dbReference>
<sequence length="243" mass="25341">MTTTARPGARFHRRLAVPVMAAALAMTLAAVAPAMAQPAATTPATTTTTTGATPPAPAATPIEYAYVAMVTSQGTILLALDKTHAPLTTANFLKYVDAKKFDGTTFYRAMHLDWGDEPSGLLQGGLQGIKVLAPVAHEPTNVTGLHHTSGTISMARYAPGTATADFTIMIGDVLSLDASPASENPDLRPGFAAFGHVVSGMDVVRKIWDAPRSATKGEGVMRGQMLEPPVKILSARRAPAPAQ</sequence>
<feature type="signal peptide" evidence="4">
    <location>
        <begin position="1"/>
        <end position="36"/>
    </location>
</feature>
<dbReference type="InterPro" id="IPR002130">
    <property type="entry name" value="Cyclophilin-type_PPIase_dom"/>
</dbReference>
<keyword evidence="4" id="KW-0732">Signal</keyword>
<evidence type="ECO:0000256" key="2">
    <source>
        <dbReference type="ARBA" id="ARBA00023110"/>
    </source>
</evidence>
<reference evidence="6 7" key="1">
    <citation type="submission" date="2024-09" db="EMBL/GenBank/DDBJ databases">
        <authorList>
            <person name="Sun Q."/>
            <person name="Mori K."/>
        </authorList>
    </citation>
    <scope>NUCLEOTIDE SEQUENCE [LARGE SCALE GENOMIC DNA]</scope>
    <source>
        <strain evidence="6 7">CICC 11035S</strain>
    </source>
</reference>